<feature type="domain" description="DUF6644" evidence="2">
    <location>
        <begin position="21"/>
        <end position="152"/>
    </location>
</feature>
<keyword evidence="1" id="KW-1133">Transmembrane helix</keyword>
<proteinExistence type="predicted"/>
<protein>
    <recommendedName>
        <fullName evidence="2">DUF6644 domain-containing protein</fullName>
    </recommendedName>
</protein>
<feature type="transmembrane region" description="Helical" evidence="1">
    <location>
        <begin position="85"/>
        <end position="107"/>
    </location>
</feature>
<reference evidence="3" key="1">
    <citation type="submission" date="2018-05" db="EMBL/GenBank/DDBJ databases">
        <authorList>
            <person name="Lanie J.A."/>
            <person name="Ng W.-L."/>
            <person name="Kazmierczak K.M."/>
            <person name="Andrzejewski T.M."/>
            <person name="Davidsen T.M."/>
            <person name="Wayne K.J."/>
            <person name="Tettelin H."/>
            <person name="Glass J.I."/>
            <person name="Rusch D."/>
            <person name="Podicherti R."/>
            <person name="Tsui H.-C.T."/>
            <person name="Winkler M.E."/>
        </authorList>
    </citation>
    <scope>NUCLEOTIDE SEQUENCE</scope>
</reference>
<evidence type="ECO:0000313" key="3">
    <source>
        <dbReference type="EMBL" id="SUZ85424.1"/>
    </source>
</evidence>
<keyword evidence="1" id="KW-0812">Transmembrane</keyword>
<dbReference type="EMBL" id="UINC01001635">
    <property type="protein sequence ID" value="SUZ85424.1"/>
    <property type="molecule type" value="Genomic_DNA"/>
</dbReference>
<keyword evidence="1" id="KW-0472">Membrane</keyword>
<dbReference type="Pfam" id="PF20349">
    <property type="entry name" value="DUF6644"/>
    <property type="match status" value="1"/>
</dbReference>
<evidence type="ECO:0000259" key="2">
    <source>
        <dbReference type="Pfam" id="PF20349"/>
    </source>
</evidence>
<feature type="transmembrane region" description="Helical" evidence="1">
    <location>
        <begin position="128"/>
        <end position="155"/>
    </location>
</feature>
<name>A0A381R2I7_9ZZZZ</name>
<organism evidence="3">
    <name type="scientific">marine metagenome</name>
    <dbReference type="NCBI Taxonomy" id="408172"/>
    <lineage>
        <taxon>unclassified sequences</taxon>
        <taxon>metagenomes</taxon>
        <taxon>ecological metagenomes</taxon>
    </lineage>
</organism>
<sequence length="176" mass="19781">MGSTTWSLALLESLYVWPLLESTHVLSLGLFVGTAVMNDLRLLGWTMREVPVSEVTGRLLPWTRIGFAVMLTTGLLLFYSSPVRYYHNIFFRFKVLLLIVAGLNAFVFHRGIHRRVAEWDNDTKLPRAARVAGAVSLIAWALIVVSGRLIAYNWFDCDIQPQSNLINWAAGCGIQS</sequence>
<evidence type="ECO:0000256" key="1">
    <source>
        <dbReference type="SAM" id="Phobius"/>
    </source>
</evidence>
<feature type="transmembrane region" description="Helical" evidence="1">
    <location>
        <begin position="15"/>
        <end position="38"/>
    </location>
</feature>
<dbReference type="InterPro" id="IPR046586">
    <property type="entry name" value="DUF6644"/>
</dbReference>
<feature type="transmembrane region" description="Helical" evidence="1">
    <location>
        <begin position="59"/>
        <end position="79"/>
    </location>
</feature>
<accession>A0A381R2I7</accession>
<gene>
    <name evidence="3" type="ORF">METZ01_LOCUS38278</name>
</gene>
<dbReference type="AlphaFoldDB" id="A0A381R2I7"/>